<dbReference type="Proteomes" id="UP000291591">
    <property type="component" value="Unassembled WGS sequence"/>
</dbReference>
<feature type="transmembrane region" description="Helical" evidence="1">
    <location>
        <begin position="12"/>
        <end position="33"/>
    </location>
</feature>
<reference evidence="2 3" key="1">
    <citation type="submission" date="2019-02" db="EMBL/GenBank/DDBJ databases">
        <title>Sequencing the genomes of 1000 actinobacteria strains.</title>
        <authorList>
            <person name="Klenk H.-P."/>
        </authorList>
    </citation>
    <scope>NUCLEOTIDE SEQUENCE [LARGE SCALE GENOMIC DNA]</scope>
    <source>
        <strain evidence="2 3">DSM 45779</strain>
    </source>
</reference>
<dbReference type="EMBL" id="SHKL01000001">
    <property type="protein sequence ID" value="RZT88312.1"/>
    <property type="molecule type" value="Genomic_DNA"/>
</dbReference>
<accession>A0A4Q7V1D1</accession>
<name>A0A4Q7V1D1_PSEST</name>
<evidence type="ECO:0000256" key="1">
    <source>
        <dbReference type="SAM" id="Phobius"/>
    </source>
</evidence>
<evidence type="ECO:0000313" key="2">
    <source>
        <dbReference type="EMBL" id="RZT88312.1"/>
    </source>
</evidence>
<proteinExistence type="predicted"/>
<comment type="caution">
    <text evidence="2">The sequence shown here is derived from an EMBL/GenBank/DDBJ whole genome shotgun (WGS) entry which is preliminary data.</text>
</comment>
<keyword evidence="1" id="KW-0472">Membrane</keyword>
<keyword evidence="3" id="KW-1185">Reference proteome</keyword>
<gene>
    <name evidence="2" type="ORF">EV383_5251</name>
</gene>
<keyword evidence="1" id="KW-0812">Transmembrane</keyword>
<protein>
    <submittedName>
        <fullName evidence="2">Uncharacterized protein</fullName>
    </submittedName>
</protein>
<keyword evidence="1" id="KW-1133">Transmembrane helix</keyword>
<dbReference type="AlphaFoldDB" id="A0A4Q7V1D1"/>
<organism evidence="2 3">
    <name type="scientific">Pseudonocardia sediminis</name>
    <dbReference type="NCBI Taxonomy" id="1397368"/>
    <lineage>
        <taxon>Bacteria</taxon>
        <taxon>Bacillati</taxon>
        <taxon>Actinomycetota</taxon>
        <taxon>Actinomycetes</taxon>
        <taxon>Pseudonocardiales</taxon>
        <taxon>Pseudonocardiaceae</taxon>
        <taxon>Pseudonocardia</taxon>
    </lineage>
</organism>
<dbReference type="OrthoDB" id="3579703at2"/>
<dbReference type="RefSeq" id="WP_130292328.1">
    <property type="nucleotide sequence ID" value="NZ_SHKL01000001.1"/>
</dbReference>
<feature type="transmembrane region" description="Helical" evidence="1">
    <location>
        <begin position="45"/>
        <end position="63"/>
    </location>
</feature>
<sequence length="75" mass="7552">MAEDGRSRGRGAPDPVALICGLLALVVAGYGYSGLTPGTGVDLRWGLAVVAVLAGVSFIVMSLRGSGNSRTTSDD</sequence>
<evidence type="ECO:0000313" key="3">
    <source>
        <dbReference type="Proteomes" id="UP000291591"/>
    </source>
</evidence>